<feature type="transmembrane region" description="Helical" evidence="8">
    <location>
        <begin position="292"/>
        <end position="308"/>
    </location>
</feature>
<feature type="transmembrane region" description="Helical" evidence="8">
    <location>
        <begin position="12"/>
        <end position="35"/>
    </location>
</feature>
<reference evidence="9 10" key="1">
    <citation type="submission" date="2018-04" db="EMBL/GenBank/DDBJ databases">
        <title>Genomic Encyclopedia of Archaeal and Bacterial Type Strains, Phase II (KMG-II): from individual species to whole genera.</title>
        <authorList>
            <person name="Goeker M."/>
        </authorList>
    </citation>
    <scope>NUCLEOTIDE SEQUENCE [LARGE SCALE GENOMIC DNA]</scope>
    <source>
        <strain evidence="9 10">DSM 29329</strain>
    </source>
</reference>
<name>A0A2T6AXC7_9RHOB</name>
<dbReference type="PANTHER" id="PTHR33908:SF11">
    <property type="entry name" value="MEMBRANE PROTEIN"/>
    <property type="match status" value="1"/>
</dbReference>
<dbReference type="GO" id="GO:0005886">
    <property type="term" value="C:plasma membrane"/>
    <property type="evidence" value="ECO:0007669"/>
    <property type="project" value="UniProtKB-SubCell"/>
</dbReference>
<keyword evidence="4" id="KW-0808">Transferase</keyword>
<evidence type="ECO:0000313" key="9">
    <source>
        <dbReference type="EMBL" id="PTX48451.1"/>
    </source>
</evidence>
<evidence type="ECO:0000313" key="10">
    <source>
        <dbReference type="Proteomes" id="UP000244069"/>
    </source>
</evidence>
<dbReference type="RefSeq" id="WP_107975879.1">
    <property type="nucleotide sequence ID" value="NZ_BMEZ01000011.1"/>
</dbReference>
<feature type="transmembrane region" description="Helical" evidence="8">
    <location>
        <begin position="99"/>
        <end position="120"/>
    </location>
</feature>
<feature type="transmembrane region" description="Helical" evidence="8">
    <location>
        <begin position="339"/>
        <end position="358"/>
    </location>
</feature>
<proteinExistence type="predicted"/>
<dbReference type="EMBL" id="QBKN01000009">
    <property type="protein sequence ID" value="PTX48451.1"/>
    <property type="molecule type" value="Genomic_DNA"/>
</dbReference>
<keyword evidence="10" id="KW-1185">Reference proteome</keyword>
<keyword evidence="3" id="KW-0328">Glycosyltransferase</keyword>
<keyword evidence="6 8" id="KW-1133">Transmembrane helix</keyword>
<evidence type="ECO:0000256" key="3">
    <source>
        <dbReference type="ARBA" id="ARBA00022676"/>
    </source>
</evidence>
<dbReference type="InterPro" id="IPR050297">
    <property type="entry name" value="LipidA_mod_glycosyltrf_83"/>
</dbReference>
<evidence type="ECO:0000256" key="7">
    <source>
        <dbReference type="ARBA" id="ARBA00023136"/>
    </source>
</evidence>
<feature type="transmembrane region" description="Helical" evidence="8">
    <location>
        <begin position="151"/>
        <end position="169"/>
    </location>
</feature>
<gene>
    <name evidence="9" type="ORF">C8N44_109144</name>
</gene>
<evidence type="ECO:0000256" key="5">
    <source>
        <dbReference type="ARBA" id="ARBA00022692"/>
    </source>
</evidence>
<protein>
    <recommendedName>
        <fullName evidence="11">Glycosyltransferase RgtA/B/C/D-like domain-containing protein</fullName>
    </recommendedName>
</protein>
<evidence type="ECO:0008006" key="11">
    <source>
        <dbReference type="Google" id="ProtNLM"/>
    </source>
</evidence>
<feature type="transmembrane region" description="Helical" evidence="8">
    <location>
        <begin position="363"/>
        <end position="380"/>
    </location>
</feature>
<sequence>MNADLRHGAREASPMALAWAPIALTLLLIAIFWIWHLNGFALADFSRYDEYYTLERSAAFARFDDWWAVYTSNAPTLKKPPLQYWMGGLLMEWGVAPGVALRIPSMIFALGVLGVTAWIARILAPARPWAMPLAVALMSCSWQFWDYARSAMLDSGAMLFTSLGFAFLLKALDSPRYWYGLAGAVFLAGLQKAPTPLFFMMFAPLILALSHWIAPRWQELRARDIWRTRAFRRALFLAIILGFSWQFLQSFRFTAGTEINGSVENEMFERFTPGASGRGIAEFLWLILDGEGWLRVPALISVCLLPFVTRRPTLIVVPGITLIFVLGMFLASGDVYPRYSLIMVPLLMASLAAVLMLLRPAPWLGLGAAVVLMALAGGPLRPEVFDAPYRSEDRYGVPLEPILERLGAELQEDEMLVFCGFSRTPRVPPGAITHFSSNSRPYAFLREPDLGWALDRVAEDYRGPMRGICHPDGLERLAPHLAGLQAEPVPGADMVFWTAEGYIPDPD</sequence>
<evidence type="ECO:0000256" key="1">
    <source>
        <dbReference type="ARBA" id="ARBA00004651"/>
    </source>
</evidence>
<organism evidence="9 10">
    <name type="scientific">Allosediminivita pacifica</name>
    <dbReference type="NCBI Taxonomy" id="1267769"/>
    <lineage>
        <taxon>Bacteria</taxon>
        <taxon>Pseudomonadati</taxon>
        <taxon>Pseudomonadota</taxon>
        <taxon>Alphaproteobacteria</taxon>
        <taxon>Rhodobacterales</taxon>
        <taxon>Paracoccaceae</taxon>
        <taxon>Allosediminivita</taxon>
    </lineage>
</organism>
<dbReference type="GO" id="GO:0009103">
    <property type="term" value="P:lipopolysaccharide biosynthetic process"/>
    <property type="evidence" value="ECO:0007669"/>
    <property type="project" value="UniProtKB-ARBA"/>
</dbReference>
<feature type="transmembrane region" description="Helical" evidence="8">
    <location>
        <begin position="315"/>
        <end position="333"/>
    </location>
</feature>
<dbReference type="OrthoDB" id="9775035at2"/>
<dbReference type="AlphaFoldDB" id="A0A2T6AXC7"/>
<evidence type="ECO:0000256" key="8">
    <source>
        <dbReference type="SAM" id="Phobius"/>
    </source>
</evidence>
<comment type="caution">
    <text evidence="9">The sequence shown here is derived from an EMBL/GenBank/DDBJ whole genome shotgun (WGS) entry which is preliminary data.</text>
</comment>
<evidence type="ECO:0000256" key="6">
    <source>
        <dbReference type="ARBA" id="ARBA00022989"/>
    </source>
</evidence>
<keyword evidence="5 8" id="KW-0812">Transmembrane</keyword>
<feature type="transmembrane region" description="Helical" evidence="8">
    <location>
        <begin position="234"/>
        <end position="251"/>
    </location>
</feature>
<dbReference type="Proteomes" id="UP000244069">
    <property type="component" value="Unassembled WGS sequence"/>
</dbReference>
<evidence type="ECO:0000256" key="2">
    <source>
        <dbReference type="ARBA" id="ARBA00022475"/>
    </source>
</evidence>
<keyword evidence="2" id="KW-1003">Cell membrane</keyword>
<feature type="transmembrane region" description="Helical" evidence="8">
    <location>
        <begin position="197"/>
        <end position="214"/>
    </location>
</feature>
<keyword evidence="7 8" id="KW-0472">Membrane</keyword>
<dbReference type="GO" id="GO:0016763">
    <property type="term" value="F:pentosyltransferase activity"/>
    <property type="evidence" value="ECO:0007669"/>
    <property type="project" value="TreeGrafter"/>
</dbReference>
<dbReference type="PANTHER" id="PTHR33908">
    <property type="entry name" value="MANNOSYLTRANSFERASE YKCB-RELATED"/>
    <property type="match status" value="1"/>
</dbReference>
<evidence type="ECO:0000256" key="4">
    <source>
        <dbReference type="ARBA" id="ARBA00022679"/>
    </source>
</evidence>
<comment type="subcellular location">
    <subcellularLocation>
        <location evidence="1">Cell membrane</location>
        <topology evidence="1">Multi-pass membrane protein</topology>
    </subcellularLocation>
</comment>
<accession>A0A2T6AXC7</accession>